<evidence type="ECO:0000256" key="7">
    <source>
        <dbReference type="ARBA" id="ARBA00023118"/>
    </source>
</evidence>
<dbReference type="Gene3D" id="3.30.70.240">
    <property type="match status" value="1"/>
</dbReference>
<keyword evidence="2 8" id="KW-0540">Nuclease</keyword>
<dbReference type="EMBL" id="CP002529">
    <property type="protein sequence ID" value="ADY01604.1"/>
    <property type="molecule type" value="Genomic_DNA"/>
</dbReference>
<dbReference type="PANTHER" id="PTHR34405:SF3">
    <property type="entry name" value="CRISPR-ASSOCIATED ENDORIBONUCLEASE CAS2 3"/>
    <property type="match status" value="1"/>
</dbReference>
<evidence type="ECO:0000256" key="4">
    <source>
        <dbReference type="ARBA" id="ARBA00022759"/>
    </source>
</evidence>
<dbReference type="InterPro" id="IPR019199">
    <property type="entry name" value="Virulence_VapD/CRISPR_Cas2"/>
</dbReference>
<dbReference type="GO" id="GO:0043571">
    <property type="term" value="P:maintenance of CRISPR repeat elements"/>
    <property type="evidence" value="ECO:0007669"/>
    <property type="project" value="UniProtKB-UniRule"/>
</dbReference>
<keyword evidence="7 8" id="KW-0051">Antiviral defense</keyword>
<evidence type="ECO:0000256" key="1">
    <source>
        <dbReference type="ARBA" id="ARBA00001946"/>
    </source>
</evidence>
<comment type="cofactor">
    <cofactor evidence="1 8">
        <name>Mg(2+)</name>
        <dbReference type="ChEBI" id="CHEBI:18420"/>
    </cofactor>
</comment>
<dbReference type="NCBIfam" id="TIGR01573">
    <property type="entry name" value="cas2"/>
    <property type="match status" value="1"/>
</dbReference>
<feature type="binding site" evidence="8">
    <location>
        <position position="8"/>
    </location>
    <ligand>
        <name>Mg(2+)</name>
        <dbReference type="ChEBI" id="CHEBI:18420"/>
        <note>catalytic</note>
    </ligand>
</feature>
<dbReference type="HAMAP" id="MF_01471">
    <property type="entry name" value="Cas2"/>
    <property type="match status" value="1"/>
</dbReference>
<dbReference type="OrthoDB" id="75992at2157"/>
<organism evidence="9 10">
    <name type="scientific">Vulcanisaeta moutnovskia (strain 768-28)</name>
    <dbReference type="NCBI Taxonomy" id="985053"/>
    <lineage>
        <taxon>Archaea</taxon>
        <taxon>Thermoproteota</taxon>
        <taxon>Thermoprotei</taxon>
        <taxon>Thermoproteales</taxon>
        <taxon>Thermoproteaceae</taxon>
        <taxon>Vulcanisaeta</taxon>
    </lineage>
</organism>
<comment type="similarity">
    <text evidence="8">Belongs to the CRISPR-associated endoribonuclease Cas2 protein family.</text>
</comment>
<dbReference type="RefSeq" id="WP_013604766.1">
    <property type="nucleotide sequence ID" value="NC_015151.1"/>
</dbReference>
<protein>
    <recommendedName>
        <fullName evidence="8">CRISPR-associated endoribonuclease Cas2</fullName>
        <ecNumber evidence="8">3.1.-.-</ecNumber>
    </recommendedName>
</protein>
<dbReference type="Proteomes" id="UP000007485">
    <property type="component" value="Chromosome"/>
</dbReference>
<evidence type="ECO:0000313" key="10">
    <source>
        <dbReference type="Proteomes" id="UP000007485"/>
    </source>
</evidence>
<sequence length="91" mass="10229">MYVIVSYDISDDRRRFEIMSRLKAMGYVRVQRSLYMARGGSALAKDTARALTRLMGREYSVVILIIDGQTLNNAIKLGTANLSIISEPMVI</sequence>
<accession>F0QT15</accession>
<dbReference type="STRING" id="985053.VMUT_1399"/>
<dbReference type="PANTHER" id="PTHR34405">
    <property type="entry name" value="CRISPR-ASSOCIATED ENDORIBONUCLEASE CAS2"/>
    <property type="match status" value="1"/>
</dbReference>
<dbReference type="GO" id="GO:0046872">
    <property type="term" value="F:metal ion binding"/>
    <property type="evidence" value="ECO:0007669"/>
    <property type="project" value="UniProtKB-UniRule"/>
</dbReference>
<keyword evidence="6 8" id="KW-0460">Magnesium</keyword>
<dbReference type="eggNOG" id="arCOG04194">
    <property type="taxonomic scope" value="Archaea"/>
</dbReference>
<dbReference type="GeneID" id="10289051"/>
<evidence type="ECO:0000313" key="9">
    <source>
        <dbReference type="EMBL" id="ADY01604.1"/>
    </source>
</evidence>
<evidence type="ECO:0000256" key="6">
    <source>
        <dbReference type="ARBA" id="ARBA00022842"/>
    </source>
</evidence>
<comment type="subunit">
    <text evidence="8">Homodimer, forms a heterotetramer with a Cas1 homodimer.</text>
</comment>
<keyword evidence="10" id="KW-1185">Reference proteome</keyword>
<gene>
    <name evidence="8" type="primary">cas2</name>
    <name evidence="9" type="ordered locus">VMUT_1399</name>
</gene>
<evidence type="ECO:0000256" key="2">
    <source>
        <dbReference type="ARBA" id="ARBA00022722"/>
    </source>
</evidence>
<keyword evidence="4 8" id="KW-0255">Endonuclease</keyword>
<dbReference type="KEGG" id="vmo:VMUT_1399"/>
<keyword evidence="5 8" id="KW-0378">Hydrolase</keyword>
<keyword evidence="3 8" id="KW-0479">Metal-binding</keyword>
<reference evidence="9 10" key="1">
    <citation type="journal article" date="2011" name="J. Bacteriol.">
        <title>Complete genome sequence of 'Vulcanisaeta moutnovskia' strain 768-28, a novel member of the hyperthermophilic crenarchaeal genus vulcanisaeta.</title>
        <authorList>
            <person name="Gumerov V.M."/>
            <person name="Mardanov A.V."/>
            <person name="Beletsky A.V."/>
            <person name="Prokofeva M.I."/>
            <person name="Bonch-Osmolovskaya E.A."/>
            <person name="Ravin N.V."/>
            <person name="Skryabin K.G."/>
        </authorList>
    </citation>
    <scope>NUCLEOTIDE SEQUENCE [LARGE SCALE GENOMIC DNA]</scope>
    <source>
        <strain evidence="9 10">768-28</strain>
    </source>
</reference>
<dbReference type="GO" id="GO:0051607">
    <property type="term" value="P:defense response to virus"/>
    <property type="evidence" value="ECO:0007669"/>
    <property type="project" value="UniProtKB-UniRule"/>
</dbReference>
<evidence type="ECO:0000256" key="5">
    <source>
        <dbReference type="ARBA" id="ARBA00022801"/>
    </source>
</evidence>
<dbReference type="Pfam" id="PF09827">
    <property type="entry name" value="CRISPR_Cas2"/>
    <property type="match status" value="1"/>
</dbReference>
<evidence type="ECO:0000256" key="8">
    <source>
        <dbReference type="HAMAP-Rule" id="MF_01471"/>
    </source>
</evidence>
<dbReference type="GO" id="GO:0016787">
    <property type="term" value="F:hydrolase activity"/>
    <property type="evidence" value="ECO:0007669"/>
    <property type="project" value="UniProtKB-KW"/>
</dbReference>
<dbReference type="EC" id="3.1.-.-" evidence="8"/>
<dbReference type="AlphaFoldDB" id="F0QT15"/>
<name>F0QT15_VULM7</name>
<dbReference type="SUPFAM" id="SSF143430">
    <property type="entry name" value="TTP0101/SSO1404-like"/>
    <property type="match status" value="1"/>
</dbReference>
<dbReference type="GO" id="GO:0004521">
    <property type="term" value="F:RNA endonuclease activity"/>
    <property type="evidence" value="ECO:0007669"/>
    <property type="project" value="InterPro"/>
</dbReference>
<dbReference type="InterPro" id="IPR021127">
    <property type="entry name" value="CRISPR_associated_Cas2"/>
</dbReference>
<evidence type="ECO:0000256" key="3">
    <source>
        <dbReference type="ARBA" id="ARBA00022723"/>
    </source>
</evidence>
<proteinExistence type="inferred from homology"/>
<dbReference type="HOGENOM" id="CLU_161124_2_3_2"/>
<comment type="function">
    <text evidence="8">CRISPR (clustered regularly interspaced short palindromic repeat), is an adaptive immune system that provides protection against mobile genetic elements (viruses, transposable elements and conjugative plasmids). CRISPR clusters contain sequences complementary to antecedent mobile elements and target invading nucleic acids. CRISPR clusters are transcribed and processed into CRISPR RNA (crRNA). Functions as a ssRNA-specific endoribonuclease. Involved in the integration of spacer DNA into the CRISPR cassette.</text>
</comment>